<feature type="compositionally biased region" description="Gly residues" evidence="1">
    <location>
        <begin position="13"/>
        <end position="26"/>
    </location>
</feature>
<name>A0A1Q2YGW7_9ASCO</name>
<reference evidence="2 3" key="1">
    <citation type="submission" date="2016-08" db="EMBL/GenBank/DDBJ databases">
        <title>Whole genome shotgun sequence of Pichia membranifaciens KS47-1.</title>
        <authorList>
            <person name="Konishi M."/>
            <person name="Ishida M."/>
            <person name="Arakawa T."/>
            <person name="Kato Y."/>
            <person name="Horiuchi J."/>
        </authorList>
    </citation>
    <scope>NUCLEOTIDE SEQUENCE [LARGE SCALE GENOMIC DNA]</scope>
    <source>
        <strain evidence="2 3">KS47-1</strain>
    </source>
</reference>
<dbReference type="AlphaFoldDB" id="A0A1Q2YGW7"/>
<gene>
    <name evidence="2" type="ORF">PMKS-002265</name>
</gene>
<feature type="compositionally biased region" description="Basic and acidic residues" evidence="1">
    <location>
        <begin position="30"/>
        <end position="57"/>
    </location>
</feature>
<proteinExistence type="predicted"/>
<accession>A0A1Q2YGW7</accession>
<evidence type="ECO:0000313" key="2">
    <source>
        <dbReference type="EMBL" id="GAV28789.1"/>
    </source>
</evidence>
<protein>
    <submittedName>
        <fullName evidence="2">Uncharacterized protein</fullName>
    </submittedName>
</protein>
<evidence type="ECO:0000313" key="3">
    <source>
        <dbReference type="Proteomes" id="UP000186136"/>
    </source>
</evidence>
<feature type="region of interest" description="Disordered" evidence="1">
    <location>
        <begin position="11"/>
        <end position="103"/>
    </location>
</feature>
<comment type="caution">
    <text evidence="2">The sequence shown here is derived from an EMBL/GenBank/DDBJ whole genome shotgun (WGS) entry which is preliminary data.</text>
</comment>
<sequence>MVLFPSLETLNTGIGGASGVRPGEGVGIDSKSDHERDTADVEDVDSRVDNEPTDDKTANTAENQHLRSHIHDSANVPSGEHDVQGDACEEHGQQRVQADGSAHERVVDEDVDALVFQYLKSVSGRVQVRLTIHC</sequence>
<organism evidence="2 3">
    <name type="scientific">Pichia membranifaciens</name>
    <dbReference type="NCBI Taxonomy" id="4926"/>
    <lineage>
        <taxon>Eukaryota</taxon>
        <taxon>Fungi</taxon>
        <taxon>Dikarya</taxon>
        <taxon>Ascomycota</taxon>
        <taxon>Saccharomycotina</taxon>
        <taxon>Pichiomycetes</taxon>
        <taxon>Pichiales</taxon>
        <taxon>Pichiaceae</taxon>
        <taxon>Pichia</taxon>
    </lineage>
</organism>
<feature type="compositionally biased region" description="Basic and acidic residues" evidence="1">
    <location>
        <begin position="79"/>
        <end position="93"/>
    </location>
</feature>
<dbReference type="Proteomes" id="UP000186136">
    <property type="component" value="Unassembled WGS sequence"/>
</dbReference>
<dbReference type="EMBL" id="BDGI01000088">
    <property type="protein sequence ID" value="GAV28789.1"/>
    <property type="molecule type" value="Genomic_DNA"/>
</dbReference>
<evidence type="ECO:0000256" key="1">
    <source>
        <dbReference type="SAM" id="MobiDB-lite"/>
    </source>
</evidence>
<keyword evidence="3" id="KW-1185">Reference proteome</keyword>